<dbReference type="InterPro" id="IPR002921">
    <property type="entry name" value="Fungal_lipase-type"/>
</dbReference>
<evidence type="ECO:0000313" key="3">
    <source>
        <dbReference type="EMBL" id="CAK9146388.1"/>
    </source>
</evidence>
<dbReference type="Gene3D" id="3.40.50.1820">
    <property type="entry name" value="alpha/beta hydrolase"/>
    <property type="match status" value="1"/>
</dbReference>
<keyword evidence="1" id="KW-0378">Hydrolase</keyword>
<keyword evidence="4" id="KW-1185">Reference proteome</keyword>
<dbReference type="SUPFAM" id="SSF53474">
    <property type="entry name" value="alpha/beta-Hydrolases"/>
    <property type="match status" value="1"/>
</dbReference>
<accession>A0ABC8RN16</accession>
<name>A0ABC8RN16_9AQUA</name>
<protein>
    <recommendedName>
        <fullName evidence="2">Fungal lipase-type domain-containing protein</fullName>
    </recommendedName>
</protein>
<dbReference type="InterPro" id="IPR029058">
    <property type="entry name" value="AB_hydrolase_fold"/>
</dbReference>
<feature type="domain" description="Fungal lipase-type" evidence="2">
    <location>
        <begin position="134"/>
        <end position="174"/>
    </location>
</feature>
<sequence length="321" mass="36991">MSSQRESFYHSGPTHSDWNNQQFRRSVAACLVERVYMLELARQSQCSQVHAAPLWLDFHFILTKHLFDCHDKSIIGAVYAYNFSSPQSTPPAYVIAFRGNLIKLDTMFQDFKLDFSFLLNILEQRSRFQEAWKAVQEMVDLSEANKPVNIWLAGHSLGAAIALLAGRNMFKKGYDLETYLFNPPFPSLPIESSNNEKVGNAFHNTNKFITAGFVLVRGHQRTDQTNLFTALFEWVPNIYVNPSDPICSGYIEYFKDRDKKTGKCLKKIQNLALQNSKIQNLPSANVHINRTPSGDFKQNHGIQQWWEPDLVLESRLHKWRT</sequence>
<proteinExistence type="predicted"/>
<dbReference type="Pfam" id="PF01764">
    <property type="entry name" value="Lipase_3"/>
    <property type="match status" value="1"/>
</dbReference>
<dbReference type="GO" id="GO:0016787">
    <property type="term" value="F:hydrolase activity"/>
    <property type="evidence" value="ECO:0007669"/>
    <property type="project" value="UniProtKB-KW"/>
</dbReference>
<dbReference type="EMBL" id="CAUOFW020001569">
    <property type="protein sequence ID" value="CAK9146388.1"/>
    <property type="molecule type" value="Genomic_DNA"/>
</dbReference>
<gene>
    <name evidence="3" type="ORF">ILEXP_LOCUS14231</name>
</gene>
<dbReference type="PANTHER" id="PTHR31479">
    <property type="entry name" value="ALPHA/BETA-HYDROLASES SUPERFAMILY PROTEIN"/>
    <property type="match status" value="1"/>
</dbReference>
<dbReference type="Proteomes" id="UP001642360">
    <property type="component" value="Unassembled WGS sequence"/>
</dbReference>
<reference evidence="3 4" key="1">
    <citation type="submission" date="2024-02" db="EMBL/GenBank/DDBJ databases">
        <authorList>
            <person name="Vignale AGUSTIN F."/>
            <person name="Sosa J E."/>
            <person name="Modenutti C."/>
        </authorList>
    </citation>
    <scope>NUCLEOTIDE SEQUENCE [LARGE SCALE GENOMIC DNA]</scope>
</reference>
<evidence type="ECO:0000313" key="4">
    <source>
        <dbReference type="Proteomes" id="UP001642360"/>
    </source>
</evidence>
<evidence type="ECO:0000256" key="1">
    <source>
        <dbReference type="ARBA" id="ARBA00022801"/>
    </source>
</evidence>
<dbReference type="PANTHER" id="PTHR31479:SF2">
    <property type="entry name" value="ALPHA_BETA-HYDROLASES SUPERFAMILY PROTEIN"/>
    <property type="match status" value="1"/>
</dbReference>
<evidence type="ECO:0000259" key="2">
    <source>
        <dbReference type="Pfam" id="PF01764"/>
    </source>
</evidence>
<dbReference type="AlphaFoldDB" id="A0ABC8RN16"/>
<comment type="caution">
    <text evidence="3">The sequence shown here is derived from an EMBL/GenBank/DDBJ whole genome shotgun (WGS) entry which is preliminary data.</text>
</comment>
<organism evidence="3 4">
    <name type="scientific">Ilex paraguariensis</name>
    <name type="common">yerba mate</name>
    <dbReference type="NCBI Taxonomy" id="185542"/>
    <lineage>
        <taxon>Eukaryota</taxon>
        <taxon>Viridiplantae</taxon>
        <taxon>Streptophyta</taxon>
        <taxon>Embryophyta</taxon>
        <taxon>Tracheophyta</taxon>
        <taxon>Spermatophyta</taxon>
        <taxon>Magnoliopsida</taxon>
        <taxon>eudicotyledons</taxon>
        <taxon>Gunneridae</taxon>
        <taxon>Pentapetalae</taxon>
        <taxon>asterids</taxon>
        <taxon>campanulids</taxon>
        <taxon>Aquifoliales</taxon>
        <taxon>Aquifoliaceae</taxon>
        <taxon>Ilex</taxon>
    </lineage>
</organism>